<reference evidence="9 10" key="1">
    <citation type="submission" date="2013-02" db="EMBL/GenBank/DDBJ databases">
        <title>Genome sequence of Candida maltosa Xu316, a potential industrial strain for xylitol and ethanol production.</title>
        <authorList>
            <person name="Yu J."/>
            <person name="Wang Q."/>
            <person name="Geng X."/>
            <person name="Bao W."/>
            <person name="He P."/>
            <person name="Cai J."/>
        </authorList>
    </citation>
    <scope>NUCLEOTIDE SEQUENCE [LARGE SCALE GENOMIC DNA]</scope>
    <source>
        <strain evidence="10">Xu316</strain>
    </source>
</reference>
<keyword evidence="2 6" id="KW-0853">WD repeat</keyword>
<dbReference type="PROSITE" id="PS50294">
    <property type="entry name" value="WD_REPEATS_REGION"/>
    <property type="match status" value="1"/>
</dbReference>
<keyword evidence="10" id="KW-1185">Reference proteome</keyword>
<dbReference type="EMBL" id="AOGT01001478">
    <property type="protein sequence ID" value="EMG47594.1"/>
    <property type="molecule type" value="Genomic_DNA"/>
</dbReference>
<evidence type="ECO:0000256" key="7">
    <source>
        <dbReference type="SAM" id="MobiDB-lite"/>
    </source>
</evidence>
<evidence type="ECO:0000256" key="5">
    <source>
        <dbReference type="ARBA" id="ARBA00023242"/>
    </source>
</evidence>
<evidence type="ECO:0000313" key="10">
    <source>
        <dbReference type="Proteomes" id="UP000011777"/>
    </source>
</evidence>
<keyword evidence="3" id="KW-0677">Repeat</keyword>
<dbReference type="eggNOG" id="KOG0264">
    <property type="taxonomic scope" value="Eukaryota"/>
</dbReference>
<sequence length="424" mass="48143">MPSTTNEFAKAEREIAQEQQLQEKIVNEEFKIWKKTVPLLYDFVHTFALDTPSLVFQWIPTYTTSDADLEVKFLIGTNTINKSDNYLKMGSITLPSTLETNDDKTLPIPSENIDTSNFKIINQWKQNSEINKLKVSGDGKTAIGFGADGIIRGFDLTNFDVVDYKYHKQEGYALDWVDDTSFISGSKDSQIALWQVGKPSTPIQLFKGHNGAINDLSSIKNKNLFGSVSDDSTTQFYDIRTSSSDVNPVITVENEHIQSSIQFHPDLDTLYATAGKDNVISLYDIRNYKTPIRKLFGHNDTVRQLEWDWNNPNVLVSCGLDKRVIFWDLENLEEDFVYPDQSSTNGKDNGSKRKQTSKVDPCLKYVHGGHTNRINDFDIHPKIKNIFGSVGDDRLLEVWKPKSLPKEESDEDADAEDKDSEMKD</sequence>
<dbReference type="Gene3D" id="2.130.10.10">
    <property type="entry name" value="YVTN repeat-like/Quinoprotein amine dehydrogenase"/>
    <property type="match status" value="1"/>
</dbReference>
<evidence type="ECO:0000313" key="9">
    <source>
        <dbReference type="EMBL" id="EMG47594.1"/>
    </source>
</evidence>
<dbReference type="GO" id="GO:0005634">
    <property type="term" value="C:nucleus"/>
    <property type="evidence" value="ECO:0007669"/>
    <property type="project" value="UniProtKB-SubCell"/>
</dbReference>
<keyword evidence="5" id="KW-0539">Nucleus</keyword>
<dbReference type="HOGENOM" id="CLU_020445_3_1_1"/>
<dbReference type="Pfam" id="PF12265">
    <property type="entry name" value="CAF1C_H4-bd"/>
    <property type="match status" value="1"/>
</dbReference>
<dbReference type="InterPro" id="IPR022052">
    <property type="entry name" value="Histone-bd_RBBP4-like_N"/>
</dbReference>
<dbReference type="InterPro" id="IPR015943">
    <property type="entry name" value="WD40/YVTN_repeat-like_dom_sf"/>
</dbReference>
<feature type="repeat" description="WD" evidence="6">
    <location>
        <begin position="295"/>
        <end position="337"/>
    </location>
</feature>
<feature type="repeat" description="WD" evidence="6">
    <location>
        <begin position="206"/>
        <end position="247"/>
    </location>
</feature>
<dbReference type="InterPro" id="IPR001680">
    <property type="entry name" value="WD40_rpt"/>
</dbReference>
<dbReference type="InterPro" id="IPR050459">
    <property type="entry name" value="WD_repeat_RBAP46/RBAP48/MSI1"/>
</dbReference>
<dbReference type="OrthoDB" id="427795at2759"/>
<comment type="subcellular location">
    <subcellularLocation>
        <location evidence="1">Nucleus</location>
    </subcellularLocation>
</comment>
<protein>
    <recommendedName>
        <fullName evidence="8">Histone-binding protein RBBP4-like N-terminal domain-containing protein</fullName>
    </recommendedName>
</protein>
<dbReference type="STRING" id="1245528.M3JYW2"/>
<dbReference type="InterPro" id="IPR019775">
    <property type="entry name" value="WD40_repeat_CS"/>
</dbReference>
<dbReference type="PANTHER" id="PTHR22850">
    <property type="entry name" value="WD40 REPEAT FAMILY"/>
    <property type="match status" value="1"/>
</dbReference>
<dbReference type="GO" id="GO:0006325">
    <property type="term" value="P:chromatin organization"/>
    <property type="evidence" value="ECO:0007669"/>
    <property type="project" value="UniProtKB-KW"/>
</dbReference>
<dbReference type="AlphaFoldDB" id="M3JYW2"/>
<name>M3JYW2_CANMX</name>
<feature type="domain" description="Histone-binding protein RBBP4-like N-terminal" evidence="8">
    <location>
        <begin position="28"/>
        <end position="96"/>
    </location>
</feature>
<evidence type="ECO:0000256" key="6">
    <source>
        <dbReference type="PROSITE-ProRule" id="PRU00221"/>
    </source>
</evidence>
<comment type="caution">
    <text evidence="9">The sequence shown here is derived from an EMBL/GenBank/DDBJ whole genome shotgun (WGS) entry which is preliminary data.</text>
</comment>
<keyword evidence="4" id="KW-0156">Chromatin regulator</keyword>
<evidence type="ECO:0000256" key="2">
    <source>
        <dbReference type="ARBA" id="ARBA00022574"/>
    </source>
</evidence>
<evidence type="ECO:0000259" key="8">
    <source>
        <dbReference type="Pfam" id="PF12265"/>
    </source>
</evidence>
<dbReference type="PROSITE" id="PS00678">
    <property type="entry name" value="WD_REPEATS_1"/>
    <property type="match status" value="1"/>
</dbReference>
<feature type="region of interest" description="Disordered" evidence="7">
    <location>
        <begin position="399"/>
        <end position="424"/>
    </location>
</feature>
<accession>M3JYW2</accession>
<dbReference type="PROSITE" id="PS50082">
    <property type="entry name" value="WD_REPEATS_2"/>
    <property type="match status" value="2"/>
</dbReference>
<evidence type="ECO:0000256" key="1">
    <source>
        <dbReference type="ARBA" id="ARBA00004123"/>
    </source>
</evidence>
<feature type="region of interest" description="Disordered" evidence="7">
    <location>
        <begin position="338"/>
        <end position="357"/>
    </location>
</feature>
<gene>
    <name evidence="9" type="ORF">G210_1993</name>
</gene>
<dbReference type="SUPFAM" id="SSF50978">
    <property type="entry name" value="WD40 repeat-like"/>
    <property type="match status" value="1"/>
</dbReference>
<dbReference type="Proteomes" id="UP000011777">
    <property type="component" value="Unassembled WGS sequence"/>
</dbReference>
<evidence type="ECO:0000256" key="4">
    <source>
        <dbReference type="ARBA" id="ARBA00022853"/>
    </source>
</evidence>
<dbReference type="InterPro" id="IPR036322">
    <property type="entry name" value="WD40_repeat_dom_sf"/>
</dbReference>
<evidence type="ECO:0000256" key="3">
    <source>
        <dbReference type="ARBA" id="ARBA00022737"/>
    </source>
</evidence>
<feature type="compositionally biased region" description="Acidic residues" evidence="7">
    <location>
        <begin position="408"/>
        <end position="424"/>
    </location>
</feature>
<dbReference type="SMART" id="SM00320">
    <property type="entry name" value="WD40"/>
    <property type="match status" value="6"/>
</dbReference>
<dbReference type="Pfam" id="PF00400">
    <property type="entry name" value="WD40"/>
    <property type="match status" value="2"/>
</dbReference>
<dbReference type="OMA" id="CEADWHP"/>
<organism evidence="9 10">
    <name type="scientific">Candida maltosa (strain Xu316)</name>
    <name type="common">Yeast</name>
    <dbReference type="NCBI Taxonomy" id="1245528"/>
    <lineage>
        <taxon>Eukaryota</taxon>
        <taxon>Fungi</taxon>
        <taxon>Dikarya</taxon>
        <taxon>Ascomycota</taxon>
        <taxon>Saccharomycotina</taxon>
        <taxon>Pichiomycetes</taxon>
        <taxon>Debaryomycetaceae</taxon>
        <taxon>Candida/Lodderomyces clade</taxon>
        <taxon>Candida</taxon>
    </lineage>
</organism>
<proteinExistence type="predicted"/>